<evidence type="ECO:0000313" key="3">
    <source>
        <dbReference type="Proteomes" id="UP000299102"/>
    </source>
</evidence>
<protein>
    <submittedName>
        <fullName evidence="2">Uncharacterized protein</fullName>
    </submittedName>
</protein>
<proteinExistence type="predicted"/>
<sequence length="96" mass="10728">MYDIKIFLIKVTRDGRPRGYVTVISRSICSSRPESTCNPRLTSVRRPLCKSRPSRMHRGPLCPPPAAGRGPTTRLHKRGLDSVVGYSPALLEKEPK</sequence>
<keyword evidence="3" id="KW-1185">Reference proteome</keyword>
<accession>A0A4C1VXP4</accession>
<dbReference type="EMBL" id="BGZK01000428">
    <property type="protein sequence ID" value="GBP43019.1"/>
    <property type="molecule type" value="Genomic_DNA"/>
</dbReference>
<evidence type="ECO:0000313" key="2">
    <source>
        <dbReference type="EMBL" id="GBP43019.1"/>
    </source>
</evidence>
<reference evidence="2 3" key="1">
    <citation type="journal article" date="2019" name="Commun. Biol.">
        <title>The bagworm genome reveals a unique fibroin gene that provides high tensile strength.</title>
        <authorList>
            <person name="Kono N."/>
            <person name="Nakamura H."/>
            <person name="Ohtoshi R."/>
            <person name="Tomita M."/>
            <person name="Numata K."/>
            <person name="Arakawa K."/>
        </authorList>
    </citation>
    <scope>NUCLEOTIDE SEQUENCE [LARGE SCALE GENOMIC DNA]</scope>
</reference>
<feature type="region of interest" description="Disordered" evidence="1">
    <location>
        <begin position="50"/>
        <end position="79"/>
    </location>
</feature>
<evidence type="ECO:0000256" key="1">
    <source>
        <dbReference type="SAM" id="MobiDB-lite"/>
    </source>
</evidence>
<comment type="caution">
    <text evidence="2">The sequence shown here is derived from an EMBL/GenBank/DDBJ whole genome shotgun (WGS) entry which is preliminary data.</text>
</comment>
<gene>
    <name evidence="2" type="ORF">EVAR_49507_1</name>
</gene>
<name>A0A4C1VXP4_EUMVA</name>
<organism evidence="2 3">
    <name type="scientific">Eumeta variegata</name>
    <name type="common">Bagworm moth</name>
    <name type="synonym">Eumeta japonica</name>
    <dbReference type="NCBI Taxonomy" id="151549"/>
    <lineage>
        <taxon>Eukaryota</taxon>
        <taxon>Metazoa</taxon>
        <taxon>Ecdysozoa</taxon>
        <taxon>Arthropoda</taxon>
        <taxon>Hexapoda</taxon>
        <taxon>Insecta</taxon>
        <taxon>Pterygota</taxon>
        <taxon>Neoptera</taxon>
        <taxon>Endopterygota</taxon>
        <taxon>Lepidoptera</taxon>
        <taxon>Glossata</taxon>
        <taxon>Ditrysia</taxon>
        <taxon>Tineoidea</taxon>
        <taxon>Psychidae</taxon>
        <taxon>Oiketicinae</taxon>
        <taxon>Eumeta</taxon>
    </lineage>
</organism>
<dbReference type="AlphaFoldDB" id="A0A4C1VXP4"/>
<dbReference type="Proteomes" id="UP000299102">
    <property type="component" value="Unassembled WGS sequence"/>
</dbReference>